<name>A0ABW0J1U4_9HYPH</name>
<gene>
    <name evidence="2" type="primary">trbK-alt</name>
    <name evidence="2" type="ORF">ACFPOB_25280</name>
</gene>
<keyword evidence="3" id="KW-1185">Reference proteome</keyword>
<reference evidence="3" key="1">
    <citation type="journal article" date="2019" name="Int. J. Syst. Evol. Microbiol.">
        <title>The Global Catalogue of Microorganisms (GCM) 10K type strain sequencing project: providing services to taxonomists for standard genome sequencing and annotation.</title>
        <authorList>
            <consortium name="The Broad Institute Genomics Platform"/>
            <consortium name="The Broad Institute Genome Sequencing Center for Infectious Disease"/>
            <person name="Wu L."/>
            <person name="Ma J."/>
        </authorList>
    </citation>
    <scope>NUCLEOTIDE SEQUENCE [LARGE SCALE GENOMIC DNA]</scope>
    <source>
        <strain evidence="3">NCAIM B.01391</strain>
    </source>
</reference>
<dbReference type="RefSeq" id="WP_377801100.1">
    <property type="nucleotide sequence ID" value="NZ_JBHSLW010000052.1"/>
</dbReference>
<evidence type="ECO:0000313" key="2">
    <source>
        <dbReference type="EMBL" id="MFC5422875.1"/>
    </source>
</evidence>
<dbReference type="NCBIfam" id="TIGR04360">
    <property type="entry name" value="other_trbK"/>
    <property type="match status" value="1"/>
</dbReference>
<protein>
    <submittedName>
        <fullName evidence="2">Entry exclusion protein TrbK-alt</fullName>
    </submittedName>
</protein>
<organism evidence="2 3">
    <name type="scientific">Bosea eneae</name>
    <dbReference type="NCBI Taxonomy" id="151454"/>
    <lineage>
        <taxon>Bacteria</taxon>
        <taxon>Pseudomonadati</taxon>
        <taxon>Pseudomonadota</taxon>
        <taxon>Alphaproteobacteria</taxon>
        <taxon>Hyphomicrobiales</taxon>
        <taxon>Boseaceae</taxon>
        <taxon>Bosea</taxon>
    </lineage>
</organism>
<evidence type="ECO:0000256" key="1">
    <source>
        <dbReference type="SAM" id="Phobius"/>
    </source>
</evidence>
<evidence type="ECO:0000313" key="3">
    <source>
        <dbReference type="Proteomes" id="UP001596053"/>
    </source>
</evidence>
<keyword evidence="1" id="KW-0472">Membrane</keyword>
<keyword evidence="1" id="KW-1133">Transmembrane helix</keyword>
<dbReference type="Proteomes" id="UP001596053">
    <property type="component" value="Unassembled WGS sequence"/>
</dbReference>
<sequence length="107" mass="11739">MRRRIVTQEELDRPKVRRVIIILAIATVLSGIAAVVVGPDGEDAAPRARPALSQPVDPLRAELLRCNGLGQAALDDPACRSAWAENRRRFFSPGERRPADASQETRS</sequence>
<dbReference type="InterPro" id="IPR027587">
    <property type="entry name" value="TrbK"/>
</dbReference>
<feature type="transmembrane region" description="Helical" evidence="1">
    <location>
        <begin position="20"/>
        <end position="39"/>
    </location>
</feature>
<dbReference type="EMBL" id="JBHSLW010000052">
    <property type="protein sequence ID" value="MFC5422875.1"/>
    <property type="molecule type" value="Genomic_DNA"/>
</dbReference>
<dbReference type="Pfam" id="PF20084">
    <property type="entry name" value="TrbK"/>
    <property type="match status" value="1"/>
</dbReference>
<keyword evidence="1" id="KW-0812">Transmembrane</keyword>
<accession>A0ABW0J1U4</accession>
<proteinExistence type="predicted"/>
<comment type="caution">
    <text evidence="2">The sequence shown here is derived from an EMBL/GenBank/DDBJ whole genome shotgun (WGS) entry which is preliminary data.</text>
</comment>